<name>A0AAW1TMB2_9CUCU</name>
<proteinExistence type="predicted"/>
<evidence type="ECO:0000313" key="2">
    <source>
        <dbReference type="Proteomes" id="UP001431783"/>
    </source>
</evidence>
<protein>
    <submittedName>
        <fullName evidence="1">Uncharacterized protein</fullName>
    </submittedName>
</protein>
<dbReference type="AlphaFoldDB" id="A0AAW1TMB2"/>
<organism evidence="1 2">
    <name type="scientific">Henosepilachna vigintioctopunctata</name>
    <dbReference type="NCBI Taxonomy" id="420089"/>
    <lineage>
        <taxon>Eukaryota</taxon>
        <taxon>Metazoa</taxon>
        <taxon>Ecdysozoa</taxon>
        <taxon>Arthropoda</taxon>
        <taxon>Hexapoda</taxon>
        <taxon>Insecta</taxon>
        <taxon>Pterygota</taxon>
        <taxon>Neoptera</taxon>
        <taxon>Endopterygota</taxon>
        <taxon>Coleoptera</taxon>
        <taxon>Polyphaga</taxon>
        <taxon>Cucujiformia</taxon>
        <taxon>Coccinelloidea</taxon>
        <taxon>Coccinellidae</taxon>
        <taxon>Epilachninae</taxon>
        <taxon>Epilachnini</taxon>
        <taxon>Henosepilachna</taxon>
    </lineage>
</organism>
<dbReference type="EMBL" id="JARQZJ010000001">
    <property type="protein sequence ID" value="KAK9869394.1"/>
    <property type="molecule type" value="Genomic_DNA"/>
</dbReference>
<evidence type="ECO:0000313" key="1">
    <source>
        <dbReference type="EMBL" id="KAK9869394.1"/>
    </source>
</evidence>
<reference evidence="1 2" key="1">
    <citation type="submission" date="2023-03" db="EMBL/GenBank/DDBJ databases">
        <title>Genome insight into feeding habits of ladybird beetles.</title>
        <authorList>
            <person name="Li H.-S."/>
            <person name="Huang Y.-H."/>
            <person name="Pang H."/>
        </authorList>
    </citation>
    <scope>NUCLEOTIDE SEQUENCE [LARGE SCALE GENOMIC DNA]</scope>
    <source>
        <strain evidence="1">SYSU_2023b</strain>
        <tissue evidence="1">Whole body</tissue>
    </source>
</reference>
<gene>
    <name evidence="1" type="ORF">WA026_003150</name>
</gene>
<accession>A0AAW1TMB2</accession>
<keyword evidence="2" id="KW-1185">Reference proteome</keyword>
<sequence length="211" mass="25247">MLQGPCYPCTKPPEPFRLFAKKEYKEGVKTNSYEINLESKPFDNNVRKPALNWFTPHYNRWGYEKDSPWTTTTSDMLNQRFLLEEETINPNKKIISYYTYHDKLDCNSLEKSSCISQYAVNDYITTMQYSYKPKHKMKLNRHFIKETPFNLNRKFVMKTITASNNKFWDDDHLEEIELLHRYKPDRLISYNFMTGCQSDGTPLPEDRYTKV</sequence>
<dbReference type="Proteomes" id="UP001431783">
    <property type="component" value="Unassembled WGS sequence"/>
</dbReference>
<comment type="caution">
    <text evidence="1">The sequence shown here is derived from an EMBL/GenBank/DDBJ whole genome shotgun (WGS) entry which is preliminary data.</text>
</comment>